<reference evidence="10 11" key="1">
    <citation type="submission" date="2013-10" db="EMBL/GenBank/DDBJ databases">
        <title>Salinisphaera japonica YTM-1 Genome Sequencing.</title>
        <authorList>
            <person name="Lai Q."/>
            <person name="Li C."/>
            <person name="Shao Z."/>
        </authorList>
    </citation>
    <scope>NUCLEOTIDE SEQUENCE [LARGE SCALE GENOMIC DNA]</scope>
    <source>
        <strain evidence="10 11">YTM-1</strain>
    </source>
</reference>
<keyword evidence="7 9" id="KW-1133">Transmembrane helix</keyword>
<dbReference type="Pfam" id="PF00873">
    <property type="entry name" value="ACR_tran"/>
    <property type="match status" value="1"/>
</dbReference>
<dbReference type="InterPro" id="IPR001036">
    <property type="entry name" value="Acrflvin-R"/>
</dbReference>
<protein>
    <recommendedName>
        <fullName evidence="9">Efflux pump membrane transporter</fullName>
    </recommendedName>
</protein>
<dbReference type="GO" id="GO:0005886">
    <property type="term" value="C:plasma membrane"/>
    <property type="evidence" value="ECO:0007669"/>
    <property type="project" value="UniProtKB-SubCell"/>
</dbReference>
<dbReference type="SUPFAM" id="SSF82714">
    <property type="entry name" value="Multidrug efflux transporter AcrB TolC docking domain, DN and DC subdomains"/>
    <property type="match status" value="2"/>
</dbReference>
<dbReference type="Gene3D" id="3.30.70.1430">
    <property type="entry name" value="Multidrug efflux transporter AcrB pore domain"/>
    <property type="match status" value="2"/>
</dbReference>
<dbReference type="SUPFAM" id="SSF82693">
    <property type="entry name" value="Multidrug efflux transporter AcrB pore domain, PN1, PN2, PC1 and PC2 subdomains"/>
    <property type="match status" value="4"/>
</dbReference>
<evidence type="ECO:0000256" key="1">
    <source>
        <dbReference type="ARBA" id="ARBA00004429"/>
    </source>
</evidence>
<dbReference type="AlphaFoldDB" id="A0A423PTP1"/>
<feature type="transmembrane region" description="Helical" evidence="9">
    <location>
        <begin position="437"/>
        <end position="458"/>
    </location>
</feature>
<evidence type="ECO:0000256" key="4">
    <source>
        <dbReference type="ARBA" id="ARBA00022475"/>
    </source>
</evidence>
<dbReference type="PRINTS" id="PR00702">
    <property type="entry name" value="ACRIFLAVINRP"/>
</dbReference>
<comment type="subcellular location">
    <subcellularLocation>
        <location evidence="1 9">Cell inner membrane</location>
        <topology evidence="1 9">Multi-pass membrane protein</topology>
    </subcellularLocation>
</comment>
<evidence type="ECO:0000313" key="11">
    <source>
        <dbReference type="Proteomes" id="UP000285310"/>
    </source>
</evidence>
<dbReference type="FunFam" id="3.30.70.1430:FF:000001">
    <property type="entry name" value="Efflux pump membrane transporter"/>
    <property type="match status" value="1"/>
</dbReference>
<feature type="transmembrane region" description="Helical" evidence="9">
    <location>
        <begin position="340"/>
        <end position="359"/>
    </location>
</feature>
<dbReference type="GO" id="GO:0009636">
    <property type="term" value="P:response to toxic substance"/>
    <property type="evidence" value="ECO:0007669"/>
    <property type="project" value="UniProtKB-ARBA"/>
</dbReference>
<feature type="transmembrane region" description="Helical" evidence="9">
    <location>
        <begin position="961"/>
        <end position="984"/>
    </location>
</feature>
<feature type="transmembrane region" description="Helical" evidence="9">
    <location>
        <begin position="366"/>
        <end position="388"/>
    </location>
</feature>
<keyword evidence="11" id="KW-1185">Reference proteome</keyword>
<dbReference type="SUPFAM" id="SSF82866">
    <property type="entry name" value="Multidrug efflux transporter AcrB transmembrane domain"/>
    <property type="match status" value="2"/>
</dbReference>
<dbReference type="Gene3D" id="3.30.70.1320">
    <property type="entry name" value="Multidrug efflux transporter AcrB pore domain like"/>
    <property type="match status" value="1"/>
</dbReference>
<dbReference type="OrthoDB" id="9757904at2"/>
<dbReference type="InterPro" id="IPR004764">
    <property type="entry name" value="MdtF-like"/>
</dbReference>
<keyword evidence="8 9" id="KW-0472">Membrane</keyword>
<evidence type="ECO:0000256" key="2">
    <source>
        <dbReference type="ARBA" id="ARBA00010942"/>
    </source>
</evidence>
<feature type="transmembrane region" description="Helical" evidence="9">
    <location>
        <begin position="470"/>
        <end position="497"/>
    </location>
</feature>
<feature type="transmembrane region" description="Helical" evidence="9">
    <location>
        <begin position="996"/>
        <end position="1018"/>
    </location>
</feature>
<dbReference type="FunFam" id="1.20.1640.10:FF:000001">
    <property type="entry name" value="Efflux pump membrane transporter"/>
    <property type="match status" value="1"/>
</dbReference>
<dbReference type="NCBIfam" id="TIGR00915">
    <property type="entry name" value="2A0602"/>
    <property type="match status" value="1"/>
</dbReference>
<keyword evidence="3 9" id="KW-0813">Transport</keyword>
<gene>
    <name evidence="10" type="ORF">SAJA_07130</name>
</gene>
<sequence>MSAFFIARPIFALVIAIVISLAGLLSIFTLPLEQYPEIAPPTITVSATYIGANAQTTQNSVTQIIEQSMTGIDNLLYIQSSSDSSGDARVRLTFTSGTDPDIAQVQVQNELQGALARLPAEVQQRGVRTYQSGGNYFLVFALSSTDGSMDEADIGDYIASTLTDPLARVSGISQARNFGAEYALRIWLDPDRLNQYNLMPADVRAAVEAQNANVSAGELGGLPAAPGQQLNATIRARSRLTAVSQFKDIVVKAAADGSLVHLSDVARVEIGSDEYSEIARYNGHRAAGLGLELAAGANAVGSAENVHARLDGLKDFFPPGLEAHTAFDTTPFVEESIAEVVETLLIAIVLVVAIMFLFLQNLRATLIPALAVPVVILGTFGVLAAFGYSINTLTLFALVLAIGLLVDDAIVVVENVERIMAERDLSPRAATLASMREIQGALVGIVLVLTAVFVPMAFFPGATGVIYRQFSVTVVAAMVLSIGVALILTPALCAALLKPPGQRRAPGRLLASFNAALDRLRGGVQALSARAIRARALVMLVMVAIVALVVWLFSVLPGNFLPSEDQGVLRVSIQLPPGATSQRTVDVMEQVDAYFQAQPNVESIFTIAGSSGQNTGRAFVHLVDWHERTGDNTGAEAIAAKATAALSKIRDAQVYVLNPPVLRNLGDAAGFELQLEDLGGLGRDALTQAREAFLSAARADPALSQMRSETTDPAAQFAIDIDDAKAASLGLAIGDINNTLSAAFGGSYIDDFIYDGRVKRIFMAGDTPYRMQPDDLDRWYVRNEAGDMVPFSAFASTHWTTGLPELERYNGLAAYQISGQPAPGVAMTTAMGHVDDLVADLPEGIGYEWSGISLQQQQAGAQAPLLYGLSIGFVFLCLAALYESWSIPLAVMLVVPLGVAGALLAVALRGLSLDVYFQVGLLATIGLAAKNAILIVEYAHQLAGEGRTLREAAIEAVGLRLRPILMTSLAFGMGVLPLVIATGAGAGARHSVGTGVFGGMIAATTLALVFVPVFFVICRAGWKRLA</sequence>
<dbReference type="GO" id="GO:0042910">
    <property type="term" value="F:xenobiotic transmembrane transporter activity"/>
    <property type="evidence" value="ECO:0007669"/>
    <property type="project" value="TreeGrafter"/>
</dbReference>
<comment type="similarity">
    <text evidence="2 9">Belongs to the resistance-nodulation-cell division (RND) (TC 2.A.6) family.</text>
</comment>
<dbReference type="Gene3D" id="3.30.70.1440">
    <property type="entry name" value="Multidrug efflux transporter AcrB pore domain"/>
    <property type="match status" value="1"/>
</dbReference>
<dbReference type="PANTHER" id="PTHR32063:SF13">
    <property type="entry name" value="MULTIDRUG EFFLUX PUMP SUBUNIT ACRB-RELATED"/>
    <property type="match status" value="1"/>
</dbReference>
<feature type="transmembrane region" description="Helical" evidence="9">
    <location>
        <begin position="12"/>
        <end position="32"/>
    </location>
</feature>
<feature type="transmembrane region" description="Helical" evidence="9">
    <location>
        <begin position="915"/>
        <end position="940"/>
    </location>
</feature>
<dbReference type="GO" id="GO:0015562">
    <property type="term" value="F:efflux transmembrane transporter activity"/>
    <property type="evidence" value="ECO:0007669"/>
    <property type="project" value="InterPro"/>
</dbReference>
<keyword evidence="4" id="KW-1003">Cell membrane</keyword>
<accession>A0A423PTP1</accession>
<feature type="transmembrane region" description="Helical" evidence="9">
    <location>
        <begin position="865"/>
        <end position="882"/>
    </location>
</feature>
<name>A0A423PTP1_9GAMM</name>
<comment type="caution">
    <text evidence="10">The sequence shown here is derived from an EMBL/GenBank/DDBJ whole genome shotgun (WGS) entry which is preliminary data.</text>
</comment>
<evidence type="ECO:0000256" key="7">
    <source>
        <dbReference type="ARBA" id="ARBA00022989"/>
    </source>
</evidence>
<dbReference type="InterPro" id="IPR027463">
    <property type="entry name" value="AcrB_DN_DC_subdom"/>
</dbReference>
<organism evidence="10 11">
    <name type="scientific">Salinisphaera japonica YTM-1</name>
    <dbReference type="NCBI Taxonomy" id="1209778"/>
    <lineage>
        <taxon>Bacteria</taxon>
        <taxon>Pseudomonadati</taxon>
        <taxon>Pseudomonadota</taxon>
        <taxon>Gammaproteobacteria</taxon>
        <taxon>Salinisphaerales</taxon>
        <taxon>Salinisphaeraceae</taxon>
        <taxon>Salinisphaera</taxon>
    </lineage>
</organism>
<dbReference type="FunCoup" id="A0A423PTP1">
    <property type="interactions" value="545"/>
</dbReference>
<feature type="transmembrane region" description="Helical" evidence="9">
    <location>
        <begin position="394"/>
        <end position="416"/>
    </location>
</feature>
<evidence type="ECO:0000256" key="8">
    <source>
        <dbReference type="ARBA" id="ARBA00023136"/>
    </source>
</evidence>
<dbReference type="NCBIfam" id="NF000282">
    <property type="entry name" value="RND_permease_1"/>
    <property type="match status" value="1"/>
</dbReference>
<evidence type="ECO:0000313" key="10">
    <source>
        <dbReference type="EMBL" id="ROO28938.1"/>
    </source>
</evidence>
<evidence type="ECO:0000256" key="5">
    <source>
        <dbReference type="ARBA" id="ARBA00022519"/>
    </source>
</evidence>
<dbReference type="PANTHER" id="PTHR32063">
    <property type="match status" value="1"/>
</dbReference>
<evidence type="ECO:0000256" key="9">
    <source>
        <dbReference type="RuleBase" id="RU364070"/>
    </source>
</evidence>
<dbReference type="RefSeq" id="WP_123657951.1">
    <property type="nucleotide sequence ID" value="NZ_AYKG01000018.1"/>
</dbReference>
<dbReference type="InParanoid" id="A0A423PTP1"/>
<keyword evidence="5 9" id="KW-0997">Cell inner membrane</keyword>
<evidence type="ECO:0000256" key="6">
    <source>
        <dbReference type="ARBA" id="ARBA00022692"/>
    </source>
</evidence>
<dbReference type="EMBL" id="AYKG01000018">
    <property type="protein sequence ID" value="ROO28938.1"/>
    <property type="molecule type" value="Genomic_DNA"/>
</dbReference>
<proteinExistence type="inferred from homology"/>
<feature type="transmembrane region" description="Helical" evidence="9">
    <location>
        <begin position="889"/>
        <end position="909"/>
    </location>
</feature>
<dbReference type="Proteomes" id="UP000285310">
    <property type="component" value="Unassembled WGS sequence"/>
</dbReference>
<dbReference type="Gene3D" id="3.30.2090.10">
    <property type="entry name" value="Multidrug efflux transporter AcrB TolC docking domain, DN and DC subdomains"/>
    <property type="match status" value="2"/>
</dbReference>
<dbReference type="Gene3D" id="1.20.1640.10">
    <property type="entry name" value="Multidrug efflux transporter AcrB transmembrane domain"/>
    <property type="match status" value="2"/>
</dbReference>
<evidence type="ECO:0000256" key="3">
    <source>
        <dbReference type="ARBA" id="ARBA00022448"/>
    </source>
</evidence>
<feature type="transmembrane region" description="Helical" evidence="9">
    <location>
        <begin position="536"/>
        <end position="556"/>
    </location>
</feature>
<keyword evidence="6 9" id="KW-0812">Transmembrane</keyword>